<dbReference type="OrthoDB" id="10016873at2"/>
<protein>
    <submittedName>
        <fullName evidence="1">Uncharacterized protein</fullName>
    </submittedName>
</protein>
<evidence type="ECO:0000313" key="2">
    <source>
        <dbReference type="Proteomes" id="UP000294752"/>
    </source>
</evidence>
<dbReference type="EMBL" id="SNZV01000002">
    <property type="protein sequence ID" value="TDS16007.1"/>
    <property type="molecule type" value="Genomic_DNA"/>
</dbReference>
<name>A0A4R7D602_9SPHI</name>
<dbReference type="Proteomes" id="UP000294752">
    <property type="component" value="Unassembled WGS sequence"/>
</dbReference>
<accession>A0A4R7D602</accession>
<dbReference type="AlphaFoldDB" id="A0A4R7D602"/>
<reference evidence="1 2" key="1">
    <citation type="submission" date="2019-03" db="EMBL/GenBank/DDBJ databases">
        <title>Genomic Encyclopedia of Type Strains, Phase III (KMG-III): the genomes of soil and plant-associated and newly described type strains.</title>
        <authorList>
            <person name="Whitman W."/>
        </authorList>
    </citation>
    <scope>NUCLEOTIDE SEQUENCE [LARGE SCALE GENOMIC DNA]</scope>
    <source>
        <strain evidence="1 2">CGMCC 1.12801</strain>
    </source>
</reference>
<comment type="caution">
    <text evidence="1">The sequence shown here is derived from an EMBL/GenBank/DDBJ whole genome shotgun (WGS) entry which is preliminary data.</text>
</comment>
<keyword evidence="2" id="KW-1185">Reference proteome</keyword>
<organism evidence="1 2">
    <name type="scientific">Sphingobacterium paludis</name>
    <dbReference type="NCBI Taxonomy" id="1476465"/>
    <lineage>
        <taxon>Bacteria</taxon>
        <taxon>Pseudomonadati</taxon>
        <taxon>Bacteroidota</taxon>
        <taxon>Sphingobacteriia</taxon>
        <taxon>Sphingobacteriales</taxon>
        <taxon>Sphingobacteriaceae</taxon>
        <taxon>Sphingobacterium</taxon>
    </lineage>
</organism>
<sequence length="138" mass="15225">MIIKVLLLRVITRRLSAQQFSFPLYLGAGVVGSTYEEIFASQDNSAGNTSTHPRGVGRAALQQHVKRSEIIRRAKAAISQVGLTFFAFAFSNHRSLASKLPLYVANLTYILMSPLDDLSSIMLSIFLSPLPLSMSYVF</sequence>
<gene>
    <name evidence="1" type="ORF">B0I21_102329</name>
</gene>
<evidence type="ECO:0000313" key="1">
    <source>
        <dbReference type="EMBL" id="TDS16007.1"/>
    </source>
</evidence>
<dbReference type="RefSeq" id="WP_133639286.1">
    <property type="nucleotide sequence ID" value="NZ_SNZV01000002.1"/>
</dbReference>
<proteinExistence type="predicted"/>